<name>A0A542SQ95_9MICO</name>
<dbReference type="EMBL" id="VFNV01000001">
    <property type="protein sequence ID" value="TQK76783.1"/>
    <property type="molecule type" value="Genomic_DNA"/>
</dbReference>
<dbReference type="GO" id="GO:0046872">
    <property type="term" value="F:metal ion binding"/>
    <property type="evidence" value="ECO:0007669"/>
    <property type="project" value="UniProtKB-KW"/>
</dbReference>
<evidence type="ECO:0000313" key="7">
    <source>
        <dbReference type="Proteomes" id="UP000316181"/>
    </source>
</evidence>
<feature type="binding site" evidence="4">
    <location>
        <position position="19"/>
    </location>
    <ligand>
        <name>heme b</name>
        <dbReference type="ChEBI" id="CHEBI:60344"/>
    </ligand>
</feature>
<dbReference type="Pfam" id="PF01126">
    <property type="entry name" value="Heme_oxygenase"/>
    <property type="match status" value="1"/>
</dbReference>
<dbReference type="InterPro" id="IPR002051">
    <property type="entry name" value="Haem_Oase"/>
</dbReference>
<keyword evidence="1 4" id="KW-0349">Heme</keyword>
<dbReference type="RefSeq" id="WP_246043575.1">
    <property type="nucleotide sequence ID" value="NZ_BAAATB010000010.1"/>
</dbReference>
<feature type="binding site" description="axial binding residue" evidence="5">
    <location>
        <position position="26"/>
    </location>
    <ligand>
        <name>heme b</name>
        <dbReference type="ChEBI" id="CHEBI:60344"/>
    </ligand>
    <ligandPart>
        <name>Fe</name>
        <dbReference type="ChEBI" id="CHEBI:18248"/>
    </ligandPart>
</feature>
<dbReference type="PIRSF" id="PIRSF000343">
    <property type="entry name" value="Haem_Oase"/>
    <property type="match status" value="1"/>
</dbReference>
<evidence type="ECO:0000256" key="3">
    <source>
        <dbReference type="ARBA" id="ARBA00023004"/>
    </source>
</evidence>
<protein>
    <submittedName>
        <fullName evidence="6">Heme oxygenase</fullName>
    </submittedName>
</protein>
<dbReference type="GO" id="GO:0004392">
    <property type="term" value="F:heme oxygenase (decyclizing) activity"/>
    <property type="evidence" value="ECO:0007669"/>
    <property type="project" value="InterPro"/>
</dbReference>
<dbReference type="InterPro" id="IPR016084">
    <property type="entry name" value="Haem_Oase-like_multi-hlx"/>
</dbReference>
<sequence>MHPTVPAPTLSMPLSAYLRASTRSAHETAENTGFITRLMGGELGIDAYADLAAQQYPIYAALEAASQAMLGNERGSALVFAELERTPAIRLDLAFLYGPQWEANLDILGQTREYVAAIEEIGDDVASYAAHAYTRYLGDLSGGQIIKRMMQRHYGMHEDGLAFYTFDQIPKAKPFKDIYRERLDGLDLSAAELDRAGAQAQRAFDLNTAMFAALGARH</sequence>
<dbReference type="Proteomes" id="UP000316181">
    <property type="component" value="Unassembled WGS sequence"/>
</dbReference>
<evidence type="ECO:0000256" key="5">
    <source>
        <dbReference type="PIRSR" id="PIRSR000343-2"/>
    </source>
</evidence>
<gene>
    <name evidence="6" type="ORF">FB389_1473</name>
</gene>
<reference evidence="6 7" key="1">
    <citation type="submission" date="2019-06" db="EMBL/GenBank/DDBJ databases">
        <title>Sequencing the genomes of 1000 actinobacteria strains.</title>
        <authorList>
            <person name="Klenk H.-P."/>
        </authorList>
    </citation>
    <scope>NUCLEOTIDE SEQUENCE [LARGE SCALE GENOMIC DNA]</scope>
    <source>
        <strain evidence="6 7">DSM 10596</strain>
    </source>
</reference>
<keyword evidence="2 5" id="KW-0479">Metal-binding</keyword>
<dbReference type="Gene3D" id="1.20.910.10">
    <property type="entry name" value="Heme oxygenase-like"/>
    <property type="match status" value="1"/>
</dbReference>
<evidence type="ECO:0000256" key="2">
    <source>
        <dbReference type="ARBA" id="ARBA00022723"/>
    </source>
</evidence>
<feature type="binding site" evidence="4">
    <location>
        <position position="180"/>
    </location>
    <ligand>
        <name>heme b</name>
        <dbReference type="ChEBI" id="CHEBI:60344"/>
    </ligand>
</feature>
<dbReference type="PRINTS" id="PR00088">
    <property type="entry name" value="HAEMOXYGNASE"/>
</dbReference>
<keyword evidence="7" id="KW-1185">Reference proteome</keyword>
<dbReference type="GO" id="GO:0042167">
    <property type="term" value="P:heme catabolic process"/>
    <property type="evidence" value="ECO:0007669"/>
    <property type="project" value="TreeGrafter"/>
</dbReference>
<dbReference type="AlphaFoldDB" id="A0A542SQ95"/>
<dbReference type="PANTHER" id="PTHR10720">
    <property type="entry name" value="HEME OXYGENASE"/>
    <property type="match status" value="1"/>
</dbReference>
<comment type="caution">
    <text evidence="6">The sequence shown here is derived from an EMBL/GenBank/DDBJ whole genome shotgun (WGS) entry which is preliminary data.</text>
</comment>
<dbReference type="PANTHER" id="PTHR10720:SF0">
    <property type="entry name" value="HEME OXYGENASE"/>
    <property type="match status" value="1"/>
</dbReference>
<dbReference type="SUPFAM" id="SSF48613">
    <property type="entry name" value="Heme oxygenase-like"/>
    <property type="match status" value="1"/>
</dbReference>
<organism evidence="6 7">
    <name type="scientific">Rarobacter incanus</name>
    <dbReference type="NCBI Taxonomy" id="153494"/>
    <lineage>
        <taxon>Bacteria</taxon>
        <taxon>Bacillati</taxon>
        <taxon>Actinomycetota</taxon>
        <taxon>Actinomycetes</taxon>
        <taxon>Micrococcales</taxon>
        <taxon>Rarobacteraceae</taxon>
        <taxon>Rarobacter</taxon>
    </lineage>
</organism>
<dbReference type="GO" id="GO:0020037">
    <property type="term" value="F:heme binding"/>
    <property type="evidence" value="ECO:0007669"/>
    <property type="project" value="TreeGrafter"/>
</dbReference>
<dbReference type="InterPro" id="IPR016053">
    <property type="entry name" value="Haem_Oase-like"/>
</dbReference>
<feature type="binding site" evidence="4">
    <location>
        <position position="133"/>
    </location>
    <ligand>
        <name>heme b</name>
        <dbReference type="ChEBI" id="CHEBI:60344"/>
    </ligand>
</feature>
<accession>A0A542SQ95</accession>
<proteinExistence type="predicted"/>
<evidence type="ECO:0000256" key="1">
    <source>
        <dbReference type="ARBA" id="ARBA00022617"/>
    </source>
</evidence>
<keyword evidence="3 5" id="KW-0408">Iron</keyword>
<dbReference type="GO" id="GO:0006788">
    <property type="term" value="P:heme oxidation"/>
    <property type="evidence" value="ECO:0007669"/>
    <property type="project" value="InterPro"/>
</dbReference>
<evidence type="ECO:0000313" key="6">
    <source>
        <dbReference type="EMBL" id="TQK76783.1"/>
    </source>
</evidence>
<dbReference type="GO" id="GO:0006979">
    <property type="term" value="P:response to oxidative stress"/>
    <property type="evidence" value="ECO:0007669"/>
    <property type="project" value="TreeGrafter"/>
</dbReference>
<evidence type="ECO:0000256" key="4">
    <source>
        <dbReference type="PIRSR" id="PIRSR000343-1"/>
    </source>
</evidence>
<dbReference type="CDD" id="cd19165">
    <property type="entry name" value="HemeO"/>
    <property type="match status" value="1"/>
</dbReference>